<organism evidence="3 4">
    <name type="scientific">Paragonimus heterotremus</name>
    <dbReference type="NCBI Taxonomy" id="100268"/>
    <lineage>
        <taxon>Eukaryota</taxon>
        <taxon>Metazoa</taxon>
        <taxon>Spiralia</taxon>
        <taxon>Lophotrochozoa</taxon>
        <taxon>Platyhelminthes</taxon>
        <taxon>Trematoda</taxon>
        <taxon>Digenea</taxon>
        <taxon>Plagiorchiida</taxon>
        <taxon>Troglotremata</taxon>
        <taxon>Troglotrematidae</taxon>
        <taxon>Paragonimus</taxon>
    </lineage>
</organism>
<dbReference type="PANTHER" id="PTHR23349:SF111">
    <property type="entry name" value="BHLH DOMAIN-CONTAINING PROTEIN"/>
    <property type="match status" value="1"/>
</dbReference>
<proteinExistence type="predicted"/>
<gene>
    <name evidence="3" type="ORF">PHET_05703</name>
</gene>
<dbReference type="GO" id="GO:0046983">
    <property type="term" value="F:protein dimerization activity"/>
    <property type="evidence" value="ECO:0007669"/>
    <property type="project" value="InterPro"/>
</dbReference>
<dbReference type="InterPro" id="IPR036638">
    <property type="entry name" value="HLH_DNA-bd_sf"/>
</dbReference>
<feature type="region of interest" description="Disordered" evidence="1">
    <location>
        <begin position="143"/>
        <end position="169"/>
    </location>
</feature>
<dbReference type="SUPFAM" id="SSF47459">
    <property type="entry name" value="HLH, helix-loop-helix DNA-binding domain"/>
    <property type="match status" value="1"/>
</dbReference>
<dbReference type="AlphaFoldDB" id="A0A8J4SXG7"/>
<dbReference type="GO" id="GO:0032502">
    <property type="term" value="P:developmental process"/>
    <property type="evidence" value="ECO:0007669"/>
    <property type="project" value="TreeGrafter"/>
</dbReference>
<dbReference type="PROSITE" id="PS50888">
    <property type="entry name" value="BHLH"/>
    <property type="match status" value="1"/>
</dbReference>
<protein>
    <recommendedName>
        <fullName evidence="2">BHLH domain-containing protein</fullName>
    </recommendedName>
</protein>
<evidence type="ECO:0000313" key="4">
    <source>
        <dbReference type="Proteomes" id="UP000748531"/>
    </source>
</evidence>
<dbReference type="PANTHER" id="PTHR23349">
    <property type="entry name" value="BASIC HELIX-LOOP-HELIX TRANSCRIPTION FACTOR, TWIST"/>
    <property type="match status" value="1"/>
</dbReference>
<dbReference type="InterPro" id="IPR011598">
    <property type="entry name" value="bHLH_dom"/>
</dbReference>
<evidence type="ECO:0000259" key="2">
    <source>
        <dbReference type="PROSITE" id="PS50888"/>
    </source>
</evidence>
<dbReference type="EMBL" id="LUCH01002900">
    <property type="protein sequence ID" value="KAF5400811.1"/>
    <property type="molecule type" value="Genomic_DNA"/>
</dbReference>
<dbReference type="OrthoDB" id="6233288at2759"/>
<comment type="caution">
    <text evidence="3">The sequence shown here is derived from an EMBL/GenBank/DDBJ whole genome shotgun (WGS) entry which is preliminary data.</text>
</comment>
<dbReference type="Proteomes" id="UP000748531">
    <property type="component" value="Unassembled WGS sequence"/>
</dbReference>
<accession>A0A8J4SXG7</accession>
<dbReference type="GO" id="GO:0000977">
    <property type="term" value="F:RNA polymerase II transcription regulatory region sequence-specific DNA binding"/>
    <property type="evidence" value="ECO:0007669"/>
    <property type="project" value="TreeGrafter"/>
</dbReference>
<feature type="region of interest" description="Disordered" evidence="1">
    <location>
        <begin position="187"/>
        <end position="221"/>
    </location>
</feature>
<feature type="domain" description="BHLH" evidence="2">
    <location>
        <begin position="209"/>
        <end position="261"/>
    </location>
</feature>
<dbReference type="CDD" id="cd11390">
    <property type="entry name" value="bHLH_TS"/>
    <property type="match status" value="1"/>
</dbReference>
<dbReference type="SMART" id="SM00353">
    <property type="entry name" value="HLH"/>
    <property type="match status" value="1"/>
</dbReference>
<evidence type="ECO:0000313" key="3">
    <source>
        <dbReference type="EMBL" id="KAF5400811.1"/>
    </source>
</evidence>
<dbReference type="Gene3D" id="4.10.280.10">
    <property type="entry name" value="Helix-loop-helix DNA-binding domain"/>
    <property type="match status" value="1"/>
</dbReference>
<name>A0A8J4SXG7_9TREM</name>
<sequence length="309" mass="35533">MEPHSHWSQQYVGMDVLVSELVNPADHRLVFEETQRRPWLSTHGYTLHHEDPHSCGDRYSIIPNQEEDLHYTSTDVKDMEPSSIWSYREIVNDQGAQFPATYVCKPSFYNSSTKMEEGCSRSSDNKRDSGCYLMNETLSSPPESTSSCFFNPQSNQQSSQVLQPNTAKDDAQKMRPWDFHMDTNLFAQSNHSADRTRPTTSARSEQQHLRKQHQREQDKSRTRSLNIAFCRLRSCLPEIPKDTKLTKIRTLRYAISYIRQLMDAVDDNRASSIDQTSPKTSCVPNTTDGLSSIEDFLLKDSGFDSLFEK</sequence>
<feature type="compositionally biased region" description="Low complexity" evidence="1">
    <location>
        <begin position="143"/>
        <end position="165"/>
    </location>
</feature>
<keyword evidence="4" id="KW-1185">Reference proteome</keyword>
<dbReference type="InterPro" id="IPR050283">
    <property type="entry name" value="E-box_TF_Regulators"/>
</dbReference>
<dbReference type="Pfam" id="PF00010">
    <property type="entry name" value="HLH"/>
    <property type="match status" value="1"/>
</dbReference>
<dbReference type="GO" id="GO:0000981">
    <property type="term" value="F:DNA-binding transcription factor activity, RNA polymerase II-specific"/>
    <property type="evidence" value="ECO:0007669"/>
    <property type="project" value="TreeGrafter"/>
</dbReference>
<evidence type="ECO:0000256" key="1">
    <source>
        <dbReference type="SAM" id="MobiDB-lite"/>
    </source>
</evidence>
<reference evidence="3" key="1">
    <citation type="submission" date="2019-05" db="EMBL/GenBank/DDBJ databases">
        <title>Annotation for the trematode Paragonimus heterotremus.</title>
        <authorList>
            <person name="Choi Y.-J."/>
        </authorList>
    </citation>
    <scope>NUCLEOTIDE SEQUENCE</scope>
    <source>
        <strain evidence="3">LC</strain>
    </source>
</reference>